<proteinExistence type="predicted"/>
<organism evidence="3 4">
    <name type="scientific">candidate division WOR-3 bacterium</name>
    <dbReference type="NCBI Taxonomy" id="2052148"/>
    <lineage>
        <taxon>Bacteria</taxon>
        <taxon>Bacteria division WOR-3</taxon>
    </lineage>
</organism>
<dbReference type="Gene3D" id="3.30.70.1290">
    <property type="entry name" value="Transposase IS200-like"/>
    <property type="match status" value="1"/>
</dbReference>
<dbReference type="EMBL" id="VGIR01000040">
    <property type="protein sequence ID" value="MBM3331685.1"/>
    <property type="molecule type" value="Genomic_DNA"/>
</dbReference>
<evidence type="ECO:0000259" key="2">
    <source>
        <dbReference type="SMART" id="SM01321"/>
    </source>
</evidence>
<reference evidence="3" key="1">
    <citation type="submission" date="2019-03" db="EMBL/GenBank/DDBJ databases">
        <title>Lake Tanganyika Metagenome-Assembled Genomes (MAGs).</title>
        <authorList>
            <person name="Tran P."/>
        </authorList>
    </citation>
    <scope>NUCLEOTIDE SEQUENCE</scope>
    <source>
        <strain evidence="3">K_DeepCast_150m_m2_040</strain>
    </source>
</reference>
<feature type="domain" description="Transposase IS200-like" evidence="2">
    <location>
        <begin position="9"/>
        <end position="123"/>
    </location>
</feature>
<dbReference type="SUPFAM" id="SSF143422">
    <property type="entry name" value="Transposase IS200-like"/>
    <property type="match status" value="1"/>
</dbReference>
<evidence type="ECO:0000313" key="3">
    <source>
        <dbReference type="EMBL" id="MBM3331685.1"/>
    </source>
</evidence>
<sequence>MARIARVVAAEVPHHVVQRGNRRQPVFFSTADYKAYLRLMAAWCGQQGVEVWAYCLMTNHVHLIVVPGSEQGLARAIGEAHRRYTVRVNQREHWRGYLWQGRFSSYPLDDQYLLAAVRYVELNPVRVGLAERPWQYPWSSAAAHMRNRDDVLVRVKPMRDRVADWREYLSTEPDSTDMDSLRRHMRSGRPLGSSEFVESLETKLARSLVPRKRGPKPGTAIRPQPIK</sequence>
<comment type="caution">
    <text evidence="3">The sequence shown here is derived from an EMBL/GenBank/DDBJ whole genome shotgun (WGS) entry which is preliminary data.</text>
</comment>
<feature type="region of interest" description="Disordered" evidence="1">
    <location>
        <begin position="207"/>
        <end position="227"/>
    </location>
</feature>
<dbReference type="Pfam" id="PF01797">
    <property type="entry name" value="Y1_Tnp"/>
    <property type="match status" value="1"/>
</dbReference>
<dbReference type="InterPro" id="IPR002686">
    <property type="entry name" value="Transposase_17"/>
</dbReference>
<gene>
    <name evidence="3" type="ORF">FJY68_07540</name>
</gene>
<dbReference type="GO" id="GO:0003677">
    <property type="term" value="F:DNA binding"/>
    <property type="evidence" value="ECO:0007669"/>
    <property type="project" value="InterPro"/>
</dbReference>
<dbReference type="Proteomes" id="UP000779900">
    <property type="component" value="Unassembled WGS sequence"/>
</dbReference>
<dbReference type="AlphaFoldDB" id="A0A937XDG0"/>
<dbReference type="SMART" id="SM01321">
    <property type="entry name" value="Y1_Tnp"/>
    <property type="match status" value="1"/>
</dbReference>
<protein>
    <submittedName>
        <fullName evidence="3">Transposase</fullName>
    </submittedName>
</protein>
<name>A0A937XDG0_UNCW3</name>
<dbReference type="PANTHER" id="PTHR34322">
    <property type="entry name" value="TRANSPOSASE, Y1_TNP DOMAIN-CONTAINING"/>
    <property type="match status" value="1"/>
</dbReference>
<evidence type="ECO:0000256" key="1">
    <source>
        <dbReference type="SAM" id="MobiDB-lite"/>
    </source>
</evidence>
<dbReference type="PANTHER" id="PTHR34322:SF2">
    <property type="entry name" value="TRANSPOSASE IS200-LIKE DOMAIN-CONTAINING PROTEIN"/>
    <property type="match status" value="1"/>
</dbReference>
<dbReference type="GO" id="GO:0006313">
    <property type="term" value="P:DNA transposition"/>
    <property type="evidence" value="ECO:0007669"/>
    <property type="project" value="InterPro"/>
</dbReference>
<evidence type="ECO:0000313" key="4">
    <source>
        <dbReference type="Proteomes" id="UP000779900"/>
    </source>
</evidence>
<dbReference type="InterPro" id="IPR036515">
    <property type="entry name" value="Transposase_17_sf"/>
</dbReference>
<dbReference type="GO" id="GO:0004803">
    <property type="term" value="F:transposase activity"/>
    <property type="evidence" value="ECO:0007669"/>
    <property type="project" value="InterPro"/>
</dbReference>
<accession>A0A937XDG0</accession>